<sequence>MNLKKIADGLYIGGDKTPRKYNVFDFIRDPWSNNFILSPIVSLKPKPAQLSKTRSELGFLLI</sequence>
<reference evidence="1 2" key="1">
    <citation type="journal article" date="2016" name="Sci. Rep.">
        <title>Metabolic traits of an uncultured archaeal lineage -MSBL1- from brine pools of the Red Sea.</title>
        <authorList>
            <person name="Mwirichia R."/>
            <person name="Alam I."/>
            <person name="Rashid M."/>
            <person name="Vinu M."/>
            <person name="Ba-Alawi W."/>
            <person name="Anthony Kamau A."/>
            <person name="Kamanda Ngugi D."/>
            <person name="Goker M."/>
            <person name="Klenk H.P."/>
            <person name="Bajic V."/>
            <person name="Stingl U."/>
        </authorList>
    </citation>
    <scope>NUCLEOTIDE SEQUENCE [LARGE SCALE GENOMIC DNA]</scope>
    <source>
        <strain evidence="1">SCGC-AAA385D11</strain>
    </source>
</reference>
<evidence type="ECO:0000313" key="2">
    <source>
        <dbReference type="Proteomes" id="UP000070256"/>
    </source>
</evidence>
<dbReference type="Proteomes" id="UP000070256">
    <property type="component" value="Unassembled WGS sequence"/>
</dbReference>
<protein>
    <submittedName>
        <fullName evidence="1">Uncharacterized protein</fullName>
    </submittedName>
</protein>
<dbReference type="AlphaFoldDB" id="A0A133VNB2"/>
<gene>
    <name evidence="1" type="ORF">AKJ58_01420</name>
</gene>
<organism evidence="1 2">
    <name type="scientific">candidate division MSBL1 archaeon SCGC-AAA385D11</name>
    <dbReference type="NCBI Taxonomy" id="1698286"/>
    <lineage>
        <taxon>Archaea</taxon>
        <taxon>Methanobacteriati</taxon>
        <taxon>Methanobacteriota</taxon>
        <taxon>candidate division MSBL1</taxon>
    </lineage>
</organism>
<keyword evidence="2" id="KW-1185">Reference proteome</keyword>
<comment type="caution">
    <text evidence="1">The sequence shown here is derived from an EMBL/GenBank/DDBJ whole genome shotgun (WGS) entry which is preliminary data.</text>
</comment>
<accession>A0A133VNB2</accession>
<dbReference type="EMBL" id="LHYK01000022">
    <property type="protein sequence ID" value="KXB07929.1"/>
    <property type="molecule type" value="Genomic_DNA"/>
</dbReference>
<proteinExistence type="predicted"/>
<name>A0A133VNB2_9EURY</name>
<evidence type="ECO:0000313" key="1">
    <source>
        <dbReference type="EMBL" id="KXB07929.1"/>
    </source>
</evidence>